<feature type="non-terminal residue" evidence="2">
    <location>
        <position position="1"/>
    </location>
</feature>
<dbReference type="AlphaFoldDB" id="A0A5S4TAN5"/>
<dbReference type="EMBL" id="SJLL01000429">
    <property type="protein sequence ID" value="TYK93321.1"/>
    <property type="molecule type" value="Genomic_DNA"/>
</dbReference>
<feature type="coiled-coil region" evidence="1">
    <location>
        <begin position="70"/>
        <end position="139"/>
    </location>
</feature>
<sequence length="141" mass="17130">EKKYDCDYCFVCQHYRHRKGTCSIHYIKLKTVNEILLKSIKEITNFAKEDKQEFLKGMNKLSDEKREEKYQGDKEKLEKLSSRNEELTTLITKLYEDHALGKIPVKHFNRLFNVYDTEQQDLEKQIQYFEQEIESYHQRKV</sequence>
<feature type="non-terminal residue" evidence="2">
    <location>
        <position position="141"/>
    </location>
</feature>
<reference evidence="2 3" key="1">
    <citation type="submission" date="2019-02" db="EMBL/GenBank/DDBJ databases">
        <title>Novel genomic isolates of S. pyogenes and S. dysgalactiae subsp. equisimilis associated to necrotising fasciitis (NSTI).</title>
        <authorList>
            <person name="Barrantes I."/>
        </authorList>
    </citation>
    <scope>NUCLEOTIDE SEQUENCE [LARGE SCALE GENOMIC DNA]</scope>
    <source>
        <strain evidence="2 3">SPY2028</strain>
    </source>
</reference>
<name>A0A5S4TAN5_STRPY</name>
<accession>A0A5S4TAN5</accession>
<gene>
    <name evidence="2" type="ORF">E0F66_12090</name>
</gene>
<evidence type="ECO:0000313" key="2">
    <source>
        <dbReference type="EMBL" id="TYK93321.1"/>
    </source>
</evidence>
<evidence type="ECO:0000256" key="1">
    <source>
        <dbReference type="SAM" id="Coils"/>
    </source>
</evidence>
<organism evidence="2 3">
    <name type="scientific">Streptococcus pyogenes</name>
    <dbReference type="NCBI Taxonomy" id="1314"/>
    <lineage>
        <taxon>Bacteria</taxon>
        <taxon>Bacillati</taxon>
        <taxon>Bacillota</taxon>
        <taxon>Bacilli</taxon>
        <taxon>Lactobacillales</taxon>
        <taxon>Streptococcaceae</taxon>
        <taxon>Streptococcus</taxon>
    </lineage>
</organism>
<protein>
    <submittedName>
        <fullName evidence="2">Recombinase</fullName>
    </submittedName>
</protein>
<proteinExistence type="predicted"/>
<comment type="caution">
    <text evidence="2">The sequence shown here is derived from an EMBL/GenBank/DDBJ whole genome shotgun (WGS) entry which is preliminary data.</text>
</comment>
<keyword evidence="1" id="KW-0175">Coiled coil</keyword>
<dbReference type="Proteomes" id="UP000324058">
    <property type="component" value="Unassembled WGS sequence"/>
</dbReference>
<evidence type="ECO:0000313" key="3">
    <source>
        <dbReference type="Proteomes" id="UP000324058"/>
    </source>
</evidence>